<name>A0ABQ1I917_9ALTE</name>
<feature type="transmembrane region" description="Helical" evidence="8">
    <location>
        <begin position="406"/>
        <end position="425"/>
    </location>
</feature>
<evidence type="ECO:0000256" key="5">
    <source>
        <dbReference type="ARBA" id="ARBA00022989"/>
    </source>
</evidence>
<feature type="transmembrane region" description="Helical" evidence="8">
    <location>
        <begin position="357"/>
        <end position="376"/>
    </location>
</feature>
<evidence type="ECO:0000313" key="10">
    <source>
        <dbReference type="Proteomes" id="UP000651977"/>
    </source>
</evidence>
<comment type="caution">
    <text evidence="9">The sequence shown here is derived from an EMBL/GenBank/DDBJ whole genome shotgun (WGS) entry which is preliminary data.</text>
</comment>
<feature type="transmembrane region" description="Helical" evidence="8">
    <location>
        <begin position="127"/>
        <end position="152"/>
    </location>
</feature>
<evidence type="ECO:0000256" key="3">
    <source>
        <dbReference type="ARBA" id="ARBA00022475"/>
    </source>
</evidence>
<evidence type="ECO:0000256" key="7">
    <source>
        <dbReference type="SAM" id="Coils"/>
    </source>
</evidence>
<keyword evidence="10" id="KW-1185">Reference proteome</keyword>
<feature type="transmembrane region" description="Helical" evidence="8">
    <location>
        <begin position="103"/>
        <end position="121"/>
    </location>
</feature>
<sequence length="516" mass="58098">MSTANKQAIKVALSLTLAIVSALALGWDKVYWSALTVIIMANNETYGHSIRKGRHRVLGTFFGIILAFVALQLFSQAHIAFIACYLLFAATMCYLADDQYNGYLFRTIFTVTSIICFSSGFNGDLSFNYAILRIQETLLGVFCFSAVFTFIWPVRTEQVFFNGLAKLLAEAKQQAKLLEQHLTKSSDLAGEPAEAIQELDLAALASLKELLSLPLSDSYLLRYQQAHWQHFIERLELSLLQLNQAITMANRGQIPSQEVPVLVVVLQRFIGRLERLLLAVDKLDVSVLDKVDEALSLTDQASSDFAQQLLAADSYAAEALQRIREAYRRRWRHNGDIGEKTQPWLKRLANDVERRMLLVYKVVFSIGVGFALWIFIPLPGSFIFPMLSASFSFNLGIYPSEALKPIFWGFIISATLVLTQFVLLLPTLSEIWQLAAFYFINTLVIWRGCSAPELKAYQMIGTQMLLSLTMGAMSATPHYDMNSPFTMVLLILISLMTLRFSVMFIEQLLPLKSQQA</sequence>
<evidence type="ECO:0000313" key="9">
    <source>
        <dbReference type="EMBL" id="GGB20518.1"/>
    </source>
</evidence>
<gene>
    <name evidence="9" type="ORF">GCM10007414_37440</name>
</gene>
<comment type="subcellular location">
    <subcellularLocation>
        <location evidence="1">Cell membrane</location>
        <topology evidence="1">Multi-pass membrane protein</topology>
    </subcellularLocation>
</comment>
<keyword evidence="4 8" id="KW-0812">Transmembrane</keyword>
<feature type="transmembrane region" description="Helical" evidence="8">
    <location>
        <begin position="79"/>
        <end position="96"/>
    </location>
</feature>
<dbReference type="RefSeq" id="WP_188407585.1">
    <property type="nucleotide sequence ID" value="NZ_BMDY01000035.1"/>
</dbReference>
<evidence type="ECO:0000256" key="2">
    <source>
        <dbReference type="ARBA" id="ARBA00022448"/>
    </source>
</evidence>
<feature type="coiled-coil region" evidence="7">
    <location>
        <begin position="161"/>
        <end position="188"/>
    </location>
</feature>
<dbReference type="PANTHER" id="PTHR30509:SF9">
    <property type="entry name" value="MULTIDRUG RESISTANCE PROTEIN MDTO"/>
    <property type="match status" value="1"/>
</dbReference>
<proteinExistence type="predicted"/>
<keyword evidence="7" id="KW-0175">Coiled coil</keyword>
<evidence type="ECO:0000256" key="6">
    <source>
        <dbReference type="ARBA" id="ARBA00023136"/>
    </source>
</evidence>
<dbReference type="EMBL" id="BMDY01000035">
    <property type="protein sequence ID" value="GGB20518.1"/>
    <property type="molecule type" value="Genomic_DNA"/>
</dbReference>
<dbReference type="Pfam" id="PF04632">
    <property type="entry name" value="FUSC"/>
    <property type="match status" value="1"/>
</dbReference>
<dbReference type="InterPro" id="IPR006726">
    <property type="entry name" value="PHBA_efflux_AaeB/fusaric-R"/>
</dbReference>
<evidence type="ECO:0000256" key="8">
    <source>
        <dbReference type="SAM" id="Phobius"/>
    </source>
</evidence>
<keyword evidence="3" id="KW-1003">Cell membrane</keyword>
<feature type="transmembrane region" description="Helical" evidence="8">
    <location>
        <begin position="382"/>
        <end position="399"/>
    </location>
</feature>
<keyword evidence="6 8" id="KW-0472">Membrane</keyword>
<feature type="transmembrane region" description="Helical" evidence="8">
    <location>
        <begin position="57"/>
        <end position="73"/>
    </location>
</feature>
<protein>
    <submittedName>
        <fullName evidence="9">Fusaric acid resistance protein</fullName>
    </submittedName>
</protein>
<keyword evidence="2" id="KW-0813">Transport</keyword>
<accession>A0ABQ1I917</accession>
<evidence type="ECO:0000256" key="4">
    <source>
        <dbReference type="ARBA" id="ARBA00022692"/>
    </source>
</evidence>
<organism evidence="9 10">
    <name type="scientific">Agarivorans gilvus</name>
    <dbReference type="NCBI Taxonomy" id="680279"/>
    <lineage>
        <taxon>Bacteria</taxon>
        <taxon>Pseudomonadati</taxon>
        <taxon>Pseudomonadota</taxon>
        <taxon>Gammaproteobacteria</taxon>
        <taxon>Alteromonadales</taxon>
        <taxon>Alteromonadaceae</taxon>
        <taxon>Agarivorans</taxon>
    </lineage>
</organism>
<dbReference type="PANTHER" id="PTHR30509">
    <property type="entry name" value="P-HYDROXYBENZOIC ACID EFFLUX PUMP SUBUNIT-RELATED"/>
    <property type="match status" value="1"/>
</dbReference>
<keyword evidence="5 8" id="KW-1133">Transmembrane helix</keyword>
<evidence type="ECO:0000256" key="1">
    <source>
        <dbReference type="ARBA" id="ARBA00004651"/>
    </source>
</evidence>
<dbReference type="Proteomes" id="UP000651977">
    <property type="component" value="Unassembled WGS sequence"/>
</dbReference>
<reference evidence="10" key="1">
    <citation type="journal article" date="2019" name="Int. J. Syst. Evol. Microbiol.">
        <title>The Global Catalogue of Microorganisms (GCM) 10K type strain sequencing project: providing services to taxonomists for standard genome sequencing and annotation.</title>
        <authorList>
            <consortium name="The Broad Institute Genomics Platform"/>
            <consortium name="The Broad Institute Genome Sequencing Center for Infectious Disease"/>
            <person name="Wu L."/>
            <person name="Ma J."/>
        </authorList>
    </citation>
    <scope>NUCLEOTIDE SEQUENCE [LARGE SCALE GENOMIC DNA]</scope>
    <source>
        <strain evidence="10">CGMCC 1.10131</strain>
    </source>
</reference>
<feature type="transmembrane region" description="Helical" evidence="8">
    <location>
        <begin position="485"/>
        <end position="505"/>
    </location>
</feature>